<dbReference type="Proteomes" id="UP000278962">
    <property type="component" value="Unassembled WGS sequence"/>
</dbReference>
<comment type="caution">
    <text evidence="7">The sequence shown here is derived from an EMBL/GenBank/DDBJ whole genome shotgun (WGS) entry which is preliminary data.</text>
</comment>
<dbReference type="RefSeq" id="WP_211340016.1">
    <property type="nucleotide sequence ID" value="NZ_RBIL01000001.1"/>
</dbReference>
<dbReference type="AlphaFoldDB" id="A0A660LFA8"/>
<dbReference type="PANTHER" id="PTHR43370:SF1">
    <property type="entry name" value="GUANOSINE ABC TRANSPORTER PERMEASE PROTEIN NUPQ"/>
    <property type="match status" value="1"/>
</dbReference>
<evidence type="ECO:0000256" key="5">
    <source>
        <dbReference type="ARBA" id="ARBA00023136"/>
    </source>
</evidence>
<comment type="subcellular location">
    <subcellularLocation>
        <location evidence="1">Cell membrane</location>
        <topology evidence="1">Multi-pass membrane protein</topology>
    </subcellularLocation>
</comment>
<feature type="transmembrane region" description="Helical" evidence="6">
    <location>
        <begin position="142"/>
        <end position="165"/>
    </location>
</feature>
<feature type="transmembrane region" description="Helical" evidence="6">
    <location>
        <begin position="7"/>
        <end position="25"/>
    </location>
</feature>
<sequence length="386" mass="39933">MTAKRVGWAGVALGFLAFFVAVPPLTVRSPLVVIVLAVLAMAAGSYAIAGGERRLGWSAIVAGLVGLAGGYAATQSGVANLDRVVVWGALGAATLRYATPLIFGALGGLFSERSGVINIGLEGMMLMGAFFGAWGADLTSSWILGLLIAIAAGAVFGALHALFAVTFRADQIVSGTALNLLAVGITGYLFVEVYGDLGTPDDLPQVPNVSLPIDWLPLLGDVFGELNLLVWLALGAVLVTWVFMFRTPMGLRLRSAGENPLAAETAGLNVVRTRYFAVMTSGGLAAMGGAFLSIGFLHTFTQEMTAGRGFIALAALIFGRWRPGLALTATLLFGFGSALAGRLPVFSPSGAVLFQALPYVLTLIAVTGLIGRSIPPLALGRPLPRS</sequence>
<evidence type="ECO:0000256" key="1">
    <source>
        <dbReference type="ARBA" id="ARBA00004651"/>
    </source>
</evidence>
<accession>A0A660LFA8</accession>
<dbReference type="PANTHER" id="PTHR43370">
    <property type="entry name" value="SUGAR ABC TRANSPORTER INTEGRAL MEMBRANE PROTEIN-RELATED"/>
    <property type="match status" value="1"/>
</dbReference>
<protein>
    <submittedName>
        <fullName evidence="7">Nucleoside ABC transporter membrane protein</fullName>
    </submittedName>
</protein>
<dbReference type="CDD" id="cd06580">
    <property type="entry name" value="TM_PBP1_transp_TpRbsC_like"/>
    <property type="match status" value="1"/>
</dbReference>
<evidence type="ECO:0000256" key="4">
    <source>
        <dbReference type="ARBA" id="ARBA00022989"/>
    </source>
</evidence>
<dbReference type="EMBL" id="RBIL01000001">
    <property type="protein sequence ID" value="RKQ93807.1"/>
    <property type="molecule type" value="Genomic_DNA"/>
</dbReference>
<feature type="transmembrane region" description="Helical" evidence="6">
    <location>
        <begin position="116"/>
        <end position="136"/>
    </location>
</feature>
<feature type="transmembrane region" description="Helical" evidence="6">
    <location>
        <begin position="172"/>
        <end position="191"/>
    </location>
</feature>
<dbReference type="GO" id="GO:0005886">
    <property type="term" value="C:plasma membrane"/>
    <property type="evidence" value="ECO:0007669"/>
    <property type="project" value="UniProtKB-SubCell"/>
</dbReference>
<feature type="transmembrane region" description="Helical" evidence="6">
    <location>
        <begin position="275"/>
        <end position="294"/>
    </location>
</feature>
<evidence type="ECO:0000313" key="7">
    <source>
        <dbReference type="EMBL" id="RKQ93807.1"/>
    </source>
</evidence>
<keyword evidence="3 6" id="KW-0812">Transmembrane</keyword>
<feature type="transmembrane region" description="Helical" evidence="6">
    <location>
        <begin position="228"/>
        <end position="245"/>
    </location>
</feature>
<dbReference type="Pfam" id="PF02653">
    <property type="entry name" value="BPD_transp_2"/>
    <property type="match status" value="1"/>
</dbReference>
<evidence type="ECO:0000256" key="6">
    <source>
        <dbReference type="SAM" id="Phobius"/>
    </source>
</evidence>
<evidence type="ECO:0000313" key="8">
    <source>
        <dbReference type="Proteomes" id="UP000278962"/>
    </source>
</evidence>
<evidence type="ECO:0000256" key="3">
    <source>
        <dbReference type="ARBA" id="ARBA00022692"/>
    </source>
</evidence>
<keyword evidence="8" id="KW-1185">Reference proteome</keyword>
<feature type="transmembrane region" description="Helical" evidence="6">
    <location>
        <begin position="325"/>
        <end position="345"/>
    </location>
</feature>
<proteinExistence type="predicted"/>
<name>A0A660LFA8_9ACTN</name>
<keyword evidence="4 6" id="KW-1133">Transmembrane helix</keyword>
<organism evidence="7 8">
    <name type="scientific">Solirubrobacter pauli</name>
    <dbReference type="NCBI Taxonomy" id="166793"/>
    <lineage>
        <taxon>Bacteria</taxon>
        <taxon>Bacillati</taxon>
        <taxon>Actinomycetota</taxon>
        <taxon>Thermoleophilia</taxon>
        <taxon>Solirubrobacterales</taxon>
        <taxon>Solirubrobacteraceae</taxon>
        <taxon>Solirubrobacter</taxon>
    </lineage>
</organism>
<feature type="transmembrane region" description="Helical" evidence="6">
    <location>
        <begin position="55"/>
        <end position="73"/>
    </location>
</feature>
<keyword evidence="5 6" id="KW-0472">Membrane</keyword>
<keyword evidence="2" id="KW-1003">Cell membrane</keyword>
<evidence type="ECO:0000256" key="2">
    <source>
        <dbReference type="ARBA" id="ARBA00022475"/>
    </source>
</evidence>
<reference evidence="7 8" key="1">
    <citation type="submission" date="2018-10" db="EMBL/GenBank/DDBJ databases">
        <title>Genomic Encyclopedia of Archaeal and Bacterial Type Strains, Phase II (KMG-II): from individual species to whole genera.</title>
        <authorList>
            <person name="Goeker M."/>
        </authorList>
    </citation>
    <scope>NUCLEOTIDE SEQUENCE [LARGE SCALE GENOMIC DNA]</scope>
    <source>
        <strain evidence="7 8">DSM 14954</strain>
    </source>
</reference>
<dbReference type="GO" id="GO:0022857">
    <property type="term" value="F:transmembrane transporter activity"/>
    <property type="evidence" value="ECO:0007669"/>
    <property type="project" value="InterPro"/>
</dbReference>
<feature type="transmembrane region" description="Helical" evidence="6">
    <location>
        <begin position="85"/>
        <end position="109"/>
    </location>
</feature>
<dbReference type="InterPro" id="IPR001851">
    <property type="entry name" value="ABC_transp_permease"/>
</dbReference>
<feature type="transmembrane region" description="Helical" evidence="6">
    <location>
        <begin position="351"/>
        <end position="371"/>
    </location>
</feature>
<gene>
    <name evidence="7" type="ORF">C8N24_3680</name>
</gene>
<feature type="transmembrane region" description="Helical" evidence="6">
    <location>
        <begin position="31"/>
        <end position="48"/>
    </location>
</feature>